<feature type="signal peptide" evidence="1">
    <location>
        <begin position="1"/>
        <end position="21"/>
    </location>
</feature>
<dbReference type="EMBL" id="JBBWWQ010000002">
    <property type="protein sequence ID" value="KAK8954656.1"/>
    <property type="molecule type" value="Genomic_DNA"/>
</dbReference>
<dbReference type="PANTHER" id="PTHR31676">
    <property type="entry name" value="T31J12.3 PROTEIN-RELATED"/>
    <property type="match status" value="1"/>
</dbReference>
<dbReference type="Gene3D" id="2.30.240.10">
    <property type="entry name" value="At5g01610-like"/>
    <property type="match status" value="1"/>
</dbReference>
<protein>
    <submittedName>
        <fullName evidence="2">Uncharacterized protein</fullName>
    </submittedName>
</protein>
<dbReference type="Pfam" id="PF04398">
    <property type="entry name" value="DUF538"/>
    <property type="match status" value="1"/>
</dbReference>
<dbReference type="InterPro" id="IPR036758">
    <property type="entry name" value="At5g01610-like"/>
</dbReference>
<dbReference type="SUPFAM" id="SSF141562">
    <property type="entry name" value="At5g01610-like"/>
    <property type="match status" value="1"/>
</dbReference>
<evidence type="ECO:0000313" key="2">
    <source>
        <dbReference type="EMBL" id="KAK8954656.1"/>
    </source>
</evidence>
<organism evidence="2 3">
    <name type="scientific">Platanthera zijinensis</name>
    <dbReference type="NCBI Taxonomy" id="2320716"/>
    <lineage>
        <taxon>Eukaryota</taxon>
        <taxon>Viridiplantae</taxon>
        <taxon>Streptophyta</taxon>
        <taxon>Embryophyta</taxon>
        <taxon>Tracheophyta</taxon>
        <taxon>Spermatophyta</taxon>
        <taxon>Magnoliopsida</taxon>
        <taxon>Liliopsida</taxon>
        <taxon>Asparagales</taxon>
        <taxon>Orchidaceae</taxon>
        <taxon>Orchidoideae</taxon>
        <taxon>Orchideae</taxon>
        <taxon>Orchidinae</taxon>
        <taxon>Platanthera</taxon>
    </lineage>
</organism>
<reference evidence="2 3" key="1">
    <citation type="journal article" date="2022" name="Nat. Plants">
        <title>Genomes of leafy and leafless Platanthera orchids illuminate the evolution of mycoheterotrophy.</title>
        <authorList>
            <person name="Li M.H."/>
            <person name="Liu K.W."/>
            <person name="Li Z."/>
            <person name="Lu H.C."/>
            <person name="Ye Q.L."/>
            <person name="Zhang D."/>
            <person name="Wang J.Y."/>
            <person name="Li Y.F."/>
            <person name="Zhong Z.M."/>
            <person name="Liu X."/>
            <person name="Yu X."/>
            <person name="Liu D.K."/>
            <person name="Tu X.D."/>
            <person name="Liu B."/>
            <person name="Hao Y."/>
            <person name="Liao X.Y."/>
            <person name="Jiang Y.T."/>
            <person name="Sun W.H."/>
            <person name="Chen J."/>
            <person name="Chen Y.Q."/>
            <person name="Ai Y."/>
            <person name="Zhai J.W."/>
            <person name="Wu S.S."/>
            <person name="Zhou Z."/>
            <person name="Hsiao Y.Y."/>
            <person name="Wu W.L."/>
            <person name="Chen Y.Y."/>
            <person name="Lin Y.F."/>
            <person name="Hsu J.L."/>
            <person name="Li C.Y."/>
            <person name="Wang Z.W."/>
            <person name="Zhao X."/>
            <person name="Zhong W.Y."/>
            <person name="Ma X.K."/>
            <person name="Ma L."/>
            <person name="Huang J."/>
            <person name="Chen G.Z."/>
            <person name="Huang M.Z."/>
            <person name="Huang L."/>
            <person name="Peng D.H."/>
            <person name="Luo Y.B."/>
            <person name="Zou S.Q."/>
            <person name="Chen S.P."/>
            <person name="Lan S."/>
            <person name="Tsai W.C."/>
            <person name="Van de Peer Y."/>
            <person name="Liu Z.J."/>
        </authorList>
    </citation>
    <scope>NUCLEOTIDE SEQUENCE [LARGE SCALE GENOMIC DNA]</scope>
    <source>
        <strain evidence="2">Lor287</strain>
    </source>
</reference>
<dbReference type="Proteomes" id="UP001418222">
    <property type="component" value="Unassembled WGS sequence"/>
</dbReference>
<keyword evidence="3" id="KW-1185">Reference proteome</keyword>
<dbReference type="InterPro" id="IPR007493">
    <property type="entry name" value="DUF538"/>
</dbReference>
<name>A0AAP0GEE6_9ASPA</name>
<evidence type="ECO:0000313" key="3">
    <source>
        <dbReference type="Proteomes" id="UP001418222"/>
    </source>
</evidence>
<sequence>MIPSPWKLLNLFLLLVTSAAAAAAASAATAENSQSLPTLSSNGTTVFELLPKFGLPPGLLPNTVTSFSLTDNGDFEVNLSGKCYVNFEYLVYYESKITGVVRYGEISDLKGIQVRRFLVWFDVESIKVDLPLSKYIYFDVGWITKKLSIEQFTTVHSCQKGLTENMIEQVVDLYLIRLSF</sequence>
<gene>
    <name evidence="2" type="ORF">KSP39_PZI002330</name>
</gene>
<dbReference type="AlphaFoldDB" id="A0AAP0GEE6"/>
<dbReference type="PANTHER" id="PTHR31676:SF71">
    <property type="entry name" value="EXPRESSED PROTEIN"/>
    <property type="match status" value="1"/>
</dbReference>
<feature type="chain" id="PRO_5042854123" evidence="1">
    <location>
        <begin position="22"/>
        <end position="180"/>
    </location>
</feature>
<comment type="caution">
    <text evidence="2">The sequence shown here is derived from an EMBL/GenBank/DDBJ whole genome shotgun (WGS) entry which is preliminary data.</text>
</comment>
<proteinExistence type="predicted"/>
<keyword evidence="1" id="KW-0732">Signal</keyword>
<evidence type="ECO:0000256" key="1">
    <source>
        <dbReference type="SAM" id="SignalP"/>
    </source>
</evidence>
<accession>A0AAP0GEE6</accession>